<protein>
    <recommendedName>
        <fullName evidence="2">DUF5808 domain-containing protein</fullName>
    </recommendedName>
</protein>
<proteinExistence type="predicted"/>
<feature type="transmembrane region" description="Helical" evidence="1">
    <location>
        <begin position="43"/>
        <end position="64"/>
    </location>
</feature>
<keyword evidence="4" id="KW-1185">Reference proteome</keyword>
<evidence type="ECO:0000259" key="2">
    <source>
        <dbReference type="Pfam" id="PF19124"/>
    </source>
</evidence>
<sequence>MEPTEDDNNYKYGVFYYNEDDARIIVPKRIKYLGWTLNFAHPVSYLIMGGILAIVIGAIIFAPAK</sequence>
<dbReference type="RefSeq" id="WP_091210366.1">
    <property type="nucleotide sequence ID" value="NZ_FOCL01000002.1"/>
</dbReference>
<gene>
    <name evidence="3" type="ORF">SAMN05192574_102931</name>
</gene>
<evidence type="ECO:0000313" key="3">
    <source>
        <dbReference type="EMBL" id="SEN25787.1"/>
    </source>
</evidence>
<dbReference type="STRING" id="551995.SAMN05192574_102931"/>
<dbReference type="AlphaFoldDB" id="A0A1H8F3T1"/>
<dbReference type="Proteomes" id="UP000198942">
    <property type="component" value="Unassembled WGS sequence"/>
</dbReference>
<name>A0A1H8F3T1_9SPHI</name>
<dbReference type="OrthoDB" id="157646at2"/>
<keyword evidence="1" id="KW-1133">Transmembrane helix</keyword>
<reference evidence="4" key="1">
    <citation type="submission" date="2016-10" db="EMBL/GenBank/DDBJ databases">
        <authorList>
            <person name="Varghese N."/>
            <person name="Submissions S."/>
        </authorList>
    </citation>
    <scope>NUCLEOTIDE SEQUENCE [LARGE SCALE GENOMIC DNA]</scope>
    <source>
        <strain evidence="4">Gh-48</strain>
    </source>
</reference>
<feature type="domain" description="DUF5808" evidence="2">
    <location>
        <begin position="20"/>
        <end position="45"/>
    </location>
</feature>
<keyword evidence="1" id="KW-0472">Membrane</keyword>
<accession>A0A1H8F3T1</accession>
<dbReference type="InterPro" id="IPR043831">
    <property type="entry name" value="DUF5808"/>
</dbReference>
<keyword evidence="1" id="KW-0812">Transmembrane</keyword>
<evidence type="ECO:0000313" key="4">
    <source>
        <dbReference type="Proteomes" id="UP000198942"/>
    </source>
</evidence>
<evidence type="ECO:0000256" key="1">
    <source>
        <dbReference type="SAM" id="Phobius"/>
    </source>
</evidence>
<dbReference type="Pfam" id="PF19124">
    <property type="entry name" value="DUF5808"/>
    <property type="match status" value="1"/>
</dbReference>
<organism evidence="3 4">
    <name type="scientific">Mucilaginibacter gossypiicola</name>
    <dbReference type="NCBI Taxonomy" id="551995"/>
    <lineage>
        <taxon>Bacteria</taxon>
        <taxon>Pseudomonadati</taxon>
        <taxon>Bacteroidota</taxon>
        <taxon>Sphingobacteriia</taxon>
        <taxon>Sphingobacteriales</taxon>
        <taxon>Sphingobacteriaceae</taxon>
        <taxon>Mucilaginibacter</taxon>
    </lineage>
</organism>
<dbReference type="EMBL" id="FOCL01000002">
    <property type="protein sequence ID" value="SEN25787.1"/>
    <property type="molecule type" value="Genomic_DNA"/>
</dbReference>